<protein>
    <submittedName>
        <fullName evidence="7">SHC SH2 domain-binding protein 1</fullName>
    </submittedName>
</protein>
<dbReference type="Pfam" id="PF13229">
    <property type="entry name" value="Beta_helix"/>
    <property type="match status" value="1"/>
</dbReference>
<evidence type="ECO:0000256" key="3">
    <source>
        <dbReference type="ARBA" id="ARBA00023212"/>
    </source>
</evidence>
<evidence type="ECO:0000256" key="1">
    <source>
        <dbReference type="ARBA" id="ARBA00004186"/>
    </source>
</evidence>
<dbReference type="PANTHER" id="PTHR14695">
    <property type="entry name" value="SHC SH2-DOMAIN BINDING PROTEIN 1-RELATED"/>
    <property type="match status" value="1"/>
</dbReference>
<dbReference type="Pfam" id="PF23762">
    <property type="entry name" value="SHCBP_N"/>
    <property type="match status" value="1"/>
</dbReference>
<keyword evidence="4" id="KW-0175">Coiled coil</keyword>
<dbReference type="AlphaFoldDB" id="A0A067QNE5"/>
<dbReference type="OMA" id="FLCESQD"/>
<proteinExistence type="predicted"/>
<dbReference type="InterPro" id="IPR039448">
    <property type="entry name" value="Beta_helix"/>
</dbReference>
<evidence type="ECO:0000259" key="6">
    <source>
        <dbReference type="Pfam" id="PF23762"/>
    </source>
</evidence>
<organism evidence="7 8">
    <name type="scientific">Zootermopsis nevadensis</name>
    <name type="common">Dampwood termite</name>
    <dbReference type="NCBI Taxonomy" id="136037"/>
    <lineage>
        <taxon>Eukaryota</taxon>
        <taxon>Metazoa</taxon>
        <taxon>Ecdysozoa</taxon>
        <taxon>Arthropoda</taxon>
        <taxon>Hexapoda</taxon>
        <taxon>Insecta</taxon>
        <taxon>Pterygota</taxon>
        <taxon>Neoptera</taxon>
        <taxon>Polyneoptera</taxon>
        <taxon>Dictyoptera</taxon>
        <taxon>Blattodea</taxon>
        <taxon>Blattoidea</taxon>
        <taxon>Termitoidae</taxon>
        <taxon>Termopsidae</taxon>
        <taxon>Zootermopsis</taxon>
    </lineage>
</organism>
<dbReference type="GO" id="GO:0007112">
    <property type="term" value="P:male meiosis cytokinesis"/>
    <property type="evidence" value="ECO:0007669"/>
    <property type="project" value="TreeGrafter"/>
</dbReference>
<reference evidence="7 8" key="1">
    <citation type="journal article" date="2014" name="Nat. Commun.">
        <title>Molecular traces of alternative social organization in a termite genome.</title>
        <authorList>
            <person name="Terrapon N."/>
            <person name="Li C."/>
            <person name="Robertson H.M."/>
            <person name="Ji L."/>
            <person name="Meng X."/>
            <person name="Booth W."/>
            <person name="Chen Z."/>
            <person name="Childers C.P."/>
            <person name="Glastad K.M."/>
            <person name="Gokhale K."/>
            <person name="Gowin J."/>
            <person name="Gronenberg W."/>
            <person name="Hermansen R.A."/>
            <person name="Hu H."/>
            <person name="Hunt B.G."/>
            <person name="Huylmans A.K."/>
            <person name="Khalil S.M."/>
            <person name="Mitchell R.D."/>
            <person name="Munoz-Torres M.C."/>
            <person name="Mustard J.A."/>
            <person name="Pan H."/>
            <person name="Reese J.T."/>
            <person name="Scharf M.E."/>
            <person name="Sun F."/>
            <person name="Vogel H."/>
            <person name="Xiao J."/>
            <person name="Yang W."/>
            <person name="Yang Z."/>
            <person name="Yang Z."/>
            <person name="Zhou J."/>
            <person name="Zhu J."/>
            <person name="Brent C.S."/>
            <person name="Elsik C.G."/>
            <person name="Goodisman M.A."/>
            <person name="Liberles D.A."/>
            <person name="Roe R.M."/>
            <person name="Vargo E.L."/>
            <person name="Vilcinskas A."/>
            <person name="Wang J."/>
            <person name="Bornberg-Bauer E."/>
            <person name="Korb J."/>
            <person name="Zhang G."/>
            <person name="Liebig J."/>
        </authorList>
    </citation>
    <scope>NUCLEOTIDE SEQUENCE [LARGE SCALE GENOMIC DNA]</scope>
    <source>
        <tissue evidence="7">Whole organism</tissue>
    </source>
</reference>
<dbReference type="EMBL" id="KK853129">
    <property type="protein sequence ID" value="KDR10984.1"/>
    <property type="molecule type" value="Genomic_DNA"/>
</dbReference>
<feature type="domain" description="Right handed beta helix" evidence="5">
    <location>
        <begin position="396"/>
        <end position="507"/>
    </location>
</feature>
<dbReference type="InterPro" id="IPR045140">
    <property type="entry name" value="SHCBP1-like"/>
</dbReference>
<comment type="subcellular location">
    <subcellularLocation>
        <location evidence="1">Cytoplasm</location>
        <location evidence="1">Cytoskeleton</location>
        <location evidence="1">Spindle</location>
    </subcellularLocation>
</comment>
<evidence type="ECO:0000256" key="4">
    <source>
        <dbReference type="SAM" id="Coils"/>
    </source>
</evidence>
<keyword evidence="8" id="KW-1185">Reference proteome</keyword>
<dbReference type="SUPFAM" id="SSF51126">
    <property type="entry name" value="Pectin lyase-like"/>
    <property type="match status" value="1"/>
</dbReference>
<dbReference type="InterPro" id="IPR057508">
    <property type="entry name" value="SHCBP-like_N"/>
</dbReference>
<dbReference type="GO" id="GO:0007283">
    <property type="term" value="P:spermatogenesis"/>
    <property type="evidence" value="ECO:0007669"/>
    <property type="project" value="TreeGrafter"/>
</dbReference>
<evidence type="ECO:0000259" key="5">
    <source>
        <dbReference type="Pfam" id="PF13229"/>
    </source>
</evidence>
<dbReference type="eggNOG" id="ENOG502QUQ2">
    <property type="taxonomic scope" value="Eukaryota"/>
</dbReference>
<dbReference type="Proteomes" id="UP000027135">
    <property type="component" value="Unassembled WGS sequence"/>
</dbReference>
<dbReference type="InterPro" id="IPR012334">
    <property type="entry name" value="Pectin_lyas_fold"/>
</dbReference>
<dbReference type="PANTHER" id="PTHR14695:SF4">
    <property type="entry name" value="PROTEIN NESSUN DORMA"/>
    <property type="match status" value="1"/>
</dbReference>
<feature type="domain" description="SHC SH2" evidence="6">
    <location>
        <begin position="14"/>
        <end position="239"/>
    </location>
</feature>
<evidence type="ECO:0000256" key="2">
    <source>
        <dbReference type="ARBA" id="ARBA00022490"/>
    </source>
</evidence>
<sequence length="540" mass="60868">MSPDIITFEKSFQQRLSEYMDILGARGHLPSSGIQNEWYYYIESLLEPAGWQAIWKISRRKCEEFEIQFPTLVVVMVRDVIFQELEAVVDIVAVQDDISLPEQHEVPLTSLYPTKQQENEVLDINCTANCLDQLRFFYNHLWRPWDCDDENQDWLFIHLEARLQLYYDMQSGVVLHETGQHIRLLLQEAREIEQKIQAAQEQADSDEIDETGALAMMELQIRREEIKRKIEILENPLMRNLVVKRKYEVVQARRQHREHSHEVCFVWLGGTVDAFINTLTQVRNFVQPETYIKSCPLLQEALDKAIAGDTIILCPGIHHASSTGGLEEGGNIMGFLEPSATTIAAHEPGNVLLDWSANVTLENIAIDAHFVQMALSVRNGTVRMRNCCVVGGGNTSSTGILVLKGGHLEAQTCEFLNFGNGIVLDHDAKVTLTDCKITSCSTGIKMCEDSTIMLEKCHVSDCSEYGVKIEIIQQFGEGADSRRVGSVVMLESFQNITLDKTTVDGNKKGDVLMVQQLDNILYESGDSGCISHETEPDISA</sequence>
<evidence type="ECO:0000313" key="8">
    <source>
        <dbReference type="Proteomes" id="UP000027135"/>
    </source>
</evidence>
<dbReference type="InParanoid" id="A0A067QNE5"/>
<evidence type="ECO:0000313" key="7">
    <source>
        <dbReference type="EMBL" id="KDR10984.1"/>
    </source>
</evidence>
<gene>
    <name evidence="7" type="ORF">L798_15063</name>
</gene>
<dbReference type="FunCoup" id="A0A067QNE5">
    <property type="interactions" value="153"/>
</dbReference>
<accession>A0A067QNE5</accession>
<keyword evidence="2" id="KW-0963">Cytoplasm</keyword>
<name>A0A067QNE5_ZOONE</name>
<dbReference type="Gene3D" id="2.160.20.10">
    <property type="entry name" value="Single-stranded right-handed beta-helix, Pectin lyase-like"/>
    <property type="match status" value="1"/>
</dbReference>
<dbReference type="GO" id="GO:0005819">
    <property type="term" value="C:spindle"/>
    <property type="evidence" value="ECO:0007669"/>
    <property type="project" value="UniProtKB-SubCell"/>
</dbReference>
<dbReference type="STRING" id="136037.A0A067QNE5"/>
<keyword evidence="3" id="KW-0206">Cytoskeleton</keyword>
<dbReference type="InterPro" id="IPR011050">
    <property type="entry name" value="Pectin_lyase_fold/virulence"/>
</dbReference>
<feature type="coiled-coil region" evidence="4">
    <location>
        <begin position="182"/>
        <end position="209"/>
    </location>
</feature>